<dbReference type="RefSeq" id="WP_242980741.1">
    <property type="nucleotide sequence ID" value="NZ_PVXQ01000045.1"/>
</dbReference>
<evidence type="ECO:0000256" key="1">
    <source>
        <dbReference type="ARBA" id="ARBA00004651"/>
    </source>
</evidence>
<comment type="similarity">
    <text evidence="2">Belongs to the UPF0718 family.</text>
</comment>
<evidence type="ECO:0000256" key="6">
    <source>
        <dbReference type="ARBA" id="ARBA00023136"/>
    </source>
</evidence>
<comment type="caution">
    <text evidence="9">The sequence shown here is derived from an EMBL/GenBank/DDBJ whole genome shotgun (WGS) entry which is preliminary data.</text>
</comment>
<dbReference type="EMBL" id="PVXQ01000045">
    <property type="protein sequence ID" value="PRR80463.1"/>
    <property type="molecule type" value="Genomic_DNA"/>
</dbReference>
<feature type="transmembrane region" description="Helical" evidence="7">
    <location>
        <begin position="144"/>
        <end position="162"/>
    </location>
</feature>
<dbReference type="PROSITE" id="PS51379">
    <property type="entry name" value="4FE4S_FER_2"/>
    <property type="match status" value="1"/>
</dbReference>
<dbReference type="SUPFAM" id="SSF54862">
    <property type="entry name" value="4Fe-4S ferredoxins"/>
    <property type="match status" value="1"/>
</dbReference>
<keyword evidence="3" id="KW-1003">Cell membrane</keyword>
<keyword evidence="6 7" id="KW-0472">Membrane</keyword>
<evidence type="ECO:0000256" key="3">
    <source>
        <dbReference type="ARBA" id="ARBA00022475"/>
    </source>
</evidence>
<organism evidence="9 10">
    <name type="scientific">Clostridium vincentii</name>
    <dbReference type="NCBI Taxonomy" id="52704"/>
    <lineage>
        <taxon>Bacteria</taxon>
        <taxon>Bacillati</taxon>
        <taxon>Bacillota</taxon>
        <taxon>Clostridia</taxon>
        <taxon>Eubacteriales</taxon>
        <taxon>Clostridiaceae</taxon>
        <taxon>Clostridium</taxon>
    </lineage>
</organism>
<evidence type="ECO:0000256" key="4">
    <source>
        <dbReference type="ARBA" id="ARBA00022692"/>
    </source>
</evidence>
<evidence type="ECO:0000256" key="5">
    <source>
        <dbReference type="ARBA" id="ARBA00022989"/>
    </source>
</evidence>
<sequence>MSLIREKIKNNKFLTIVFITYILLLIIMPNKAVQSFNNTLYYLKEMLIIMPVIMLLTSLIEAWVPKKTIENSLGEGSGFKGSILAFLLGSFSAGPIYAAFPVCKMLLKKGTSVSNIVIMLSTWAVIKIPMLANEAKFLGPKFMAVRWVFTTISIFIIAYIASRIVKKEDIPMDDILNNEEDSILSVNQQYCIGCGVCTKISPNNFVIENKKAKVINKILKSQENEKLKLAIEKCPAKAIQYKKI</sequence>
<keyword evidence="10" id="KW-1185">Reference proteome</keyword>
<dbReference type="Proteomes" id="UP000239471">
    <property type="component" value="Unassembled WGS sequence"/>
</dbReference>
<dbReference type="GO" id="GO:0005886">
    <property type="term" value="C:plasma membrane"/>
    <property type="evidence" value="ECO:0007669"/>
    <property type="project" value="UniProtKB-SubCell"/>
</dbReference>
<dbReference type="Pfam" id="PF03773">
    <property type="entry name" value="ArsP_1"/>
    <property type="match status" value="1"/>
</dbReference>
<evidence type="ECO:0000259" key="8">
    <source>
        <dbReference type="PROSITE" id="PS51379"/>
    </source>
</evidence>
<dbReference type="Gene3D" id="3.30.70.20">
    <property type="match status" value="1"/>
</dbReference>
<proteinExistence type="inferred from homology"/>
<comment type="subcellular location">
    <subcellularLocation>
        <location evidence="1">Cell membrane</location>
        <topology evidence="1">Multi-pass membrane protein</topology>
    </subcellularLocation>
</comment>
<evidence type="ECO:0000313" key="10">
    <source>
        <dbReference type="Proteomes" id="UP000239471"/>
    </source>
</evidence>
<name>A0A2T0B9F6_9CLOT</name>
<feature type="transmembrane region" description="Helical" evidence="7">
    <location>
        <begin position="12"/>
        <end position="29"/>
    </location>
</feature>
<keyword evidence="5 7" id="KW-1133">Transmembrane helix</keyword>
<gene>
    <name evidence="9" type="ORF">CLVI_30390</name>
</gene>
<feature type="transmembrane region" description="Helical" evidence="7">
    <location>
        <begin position="83"/>
        <end position="100"/>
    </location>
</feature>
<evidence type="ECO:0000256" key="2">
    <source>
        <dbReference type="ARBA" id="ARBA00006386"/>
    </source>
</evidence>
<evidence type="ECO:0000313" key="9">
    <source>
        <dbReference type="EMBL" id="PRR80463.1"/>
    </source>
</evidence>
<dbReference type="InterPro" id="IPR017896">
    <property type="entry name" value="4Fe4S_Fe-S-bd"/>
</dbReference>
<feature type="domain" description="4Fe-4S ferredoxin-type" evidence="8">
    <location>
        <begin position="182"/>
        <end position="211"/>
    </location>
</feature>
<dbReference type="InterPro" id="IPR005524">
    <property type="entry name" value="DUF318"/>
</dbReference>
<accession>A0A2T0B9F6</accession>
<reference evidence="9 10" key="1">
    <citation type="submission" date="2018-03" db="EMBL/GenBank/DDBJ databases">
        <title>Genome sequence of Clostridium vincentii DSM 10228.</title>
        <authorList>
            <person name="Poehlein A."/>
            <person name="Daniel R."/>
        </authorList>
    </citation>
    <scope>NUCLEOTIDE SEQUENCE [LARGE SCALE GENOMIC DNA]</scope>
    <source>
        <strain evidence="9 10">DSM 10228</strain>
    </source>
</reference>
<evidence type="ECO:0000256" key="7">
    <source>
        <dbReference type="SAM" id="Phobius"/>
    </source>
</evidence>
<dbReference type="AlphaFoldDB" id="A0A2T0B9F6"/>
<feature type="transmembrane region" description="Helical" evidence="7">
    <location>
        <begin position="41"/>
        <end position="63"/>
    </location>
</feature>
<protein>
    <submittedName>
        <fullName evidence="9">Putative permease</fullName>
    </submittedName>
</protein>
<keyword evidence="4 7" id="KW-0812">Transmembrane</keyword>